<evidence type="ECO:0000313" key="13">
    <source>
        <dbReference type="EMBL" id="AXF86695.1"/>
    </source>
</evidence>
<dbReference type="GO" id="GO:0009435">
    <property type="term" value="P:NAD+ biosynthetic process"/>
    <property type="evidence" value="ECO:0007669"/>
    <property type="project" value="UniProtKB-UniRule"/>
</dbReference>
<comment type="similarity">
    <text evidence="3 11">Belongs to the NadD family.</text>
</comment>
<keyword evidence="8 11" id="KW-0067">ATP-binding</keyword>
<dbReference type="NCBIfam" id="TIGR00125">
    <property type="entry name" value="cyt_tran_rel"/>
    <property type="match status" value="1"/>
</dbReference>
<accession>A0A345DEA7</accession>
<dbReference type="EMBL" id="CP031124">
    <property type="protein sequence ID" value="AXF86695.1"/>
    <property type="molecule type" value="Genomic_DNA"/>
</dbReference>
<protein>
    <recommendedName>
        <fullName evidence="11">Probable nicotinate-nucleotide adenylyltransferase</fullName>
        <ecNumber evidence="11">2.7.7.18</ecNumber>
    </recommendedName>
    <alternativeName>
        <fullName evidence="11">Deamido-NAD(+) diphosphorylase</fullName>
    </alternativeName>
    <alternativeName>
        <fullName evidence="11">Deamido-NAD(+) pyrophosphorylase</fullName>
    </alternativeName>
    <alternativeName>
        <fullName evidence="11">Nicotinate mononucleotide adenylyltransferase</fullName>
        <shortName evidence="11">NaMN adenylyltransferase</shortName>
    </alternativeName>
</protein>
<dbReference type="GO" id="GO:0004515">
    <property type="term" value="F:nicotinate-nucleotide adenylyltransferase activity"/>
    <property type="evidence" value="ECO:0007669"/>
    <property type="project" value="UniProtKB-UniRule"/>
</dbReference>
<evidence type="ECO:0000256" key="5">
    <source>
        <dbReference type="ARBA" id="ARBA00022679"/>
    </source>
</evidence>
<dbReference type="GO" id="GO:0005524">
    <property type="term" value="F:ATP binding"/>
    <property type="evidence" value="ECO:0007669"/>
    <property type="project" value="UniProtKB-KW"/>
</dbReference>
<dbReference type="Gene3D" id="3.40.50.620">
    <property type="entry name" value="HUPs"/>
    <property type="match status" value="1"/>
</dbReference>
<dbReference type="PANTHER" id="PTHR39321:SF3">
    <property type="entry name" value="PHOSPHOPANTETHEINE ADENYLYLTRANSFERASE"/>
    <property type="match status" value="1"/>
</dbReference>
<dbReference type="Proteomes" id="UP000252182">
    <property type="component" value="Chromosome"/>
</dbReference>
<dbReference type="InterPro" id="IPR004821">
    <property type="entry name" value="Cyt_trans-like"/>
</dbReference>
<keyword evidence="14" id="KW-1185">Reference proteome</keyword>
<gene>
    <name evidence="11 13" type="primary">nadD</name>
    <name evidence="13" type="ORF">DTO96_102451</name>
</gene>
<reference evidence="14" key="1">
    <citation type="submission" date="2018-07" db="EMBL/GenBank/DDBJ databases">
        <authorList>
            <person name="Kim H."/>
        </authorList>
    </citation>
    <scope>NUCLEOTIDE SEQUENCE [LARGE SCALE GENOMIC DNA]</scope>
    <source>
        <strain evidence="14">F02</strain>
    </source>
</reference>
<evidence type="ECO:0000256" key="9">
    <source>
        <dbReference type="ARBA" id="ARBA00023027"/>
    </source>
</evidence>
<evidence type="ECO:0000256" key="4">
    <source>
        <dbReference type="ARBA" id="ARBA00022642"/>
    </source>
</evidence>
<dbReference type="CDD" id="cd02165">
    <property type="entry name" value="NMNAT"/>
    <property type="match status" value="1"/>
</dbReference>
<name>A0A345DEA7_9BURK</name>
<keyword evidence="6 11" id="KW-0548">Nucleotidyltransferase</keyword>
<dbReference type="HAMAP" id="MF_00244">
    <property type="entry name" value="NaMN_adenylyltr"/>
    <property type="match status" value="1"/>
</dbReference>
<evidence type="ECO:0000256" key="8">
    <source>
        <dbReference type="ARBA" id="ARBA00022840"/>
    </source>
</evidence>
<evidence type="ECO:0000256" key="11">
    <source>
        <dbReference type="HAMAP-Rule" id="MF_00244"/>
    </source>
</evidence>
<dbReference type="NCBIfam" id="TIGR00482">
    <property type="entry name" value="nicotinate (nicotinamide) nucleotide adenylyltransferase"/>
    <property type="match status" value="1"/>
</dbReference>
<dbReference type="OrthoDB" id="5295945at2"/>
<keyword evidence="5 11" id="KW-0808">Transferase</keyword>
<evidence type="ECO:0000256" key="6">
    <source>
        <dbReference type="ARBA" id="ARBA00022695"/>
    </source>
</evidence>
<evidence type="ECO:0000256" key="2">
    <source>
        <dbReference type="ARBA" id="ARBA00005019"/>
    </source>
</evidence>
<dbReference type="Pfam" id="PF01467">
    <property type="entry name" value="CTP_transf_like"/>
    <property type="match status" value="1"/>
</dbReference>
<dbReference type="AlphaFoldDB" id="A0A345DEA7"/>
<comment type="pathway">
    <text evidence="2 11">Cofactor biosynthesis; NAD(+) biosynthesis; deamido-NAD(+) from nicotinate D-ribonucleotide: step 1/1.</text>
</comment>
<dbReference type="InterPro" id="IPR014729">
    <property type="entry name" value="Rossmann-like_a/b/a_fold"/>
</dbReference>
<dbReference type="UniPathway" id="UPA00253">
    <property type="reaction ID" value="UER00332"/>
</dbReference>
<dbReference type="EC" id="2.7.7.18" evidence="11"/>
<dbReference type="PANTHER" id="PTHR39321">
    <property type="entry name" value="NICOTINATE-NUCLEOTIDE ADENYLYLTRANSFERASE-RELATED"/>
    <property type="match status" value="1"/>
</dbReference>
<feature type="domain" description="Cytidyltransferase-like" evidence="12">
    <location>
        <begin position="11"/>
        <end position="199"/>
    </location>
</feature>
<proteinExistence type="inferred from homology"/>
<dbReference type="KEGG" id="hyf:DTO96_102451"/>
<keyword evidence="9 11" id="KW-0520">NAD</keyword>
<evidence type="ECO:0000256" key="7">
    <source>
        <dbReference type="ARBA" id="ARBA00022741"/>
    </source>
</evidence>
<keyword evidence="4 11" id="KW-0662">Pyridine nucleotide biosynthesis</keyword>
<evidence type="ECO:0000259" key="12">
    <source>
        <dbReference type="Pfam" id="PF01467"/>
    </source>
</evidence>
<dbReference type="SUPFAM" id="SSF52374">
    <property type="entry name" value="Nucleotidylyl transferase"/>
    <property type="match status" value="1"/>
</dbReference>
<keyword evidence="7 11" id="KW-0547">Nucleotide-binding</keyword>
<evidence type="ECO:0000256" key="10">
    <source>
        <dbReference type="ARBA" id="ARBA00048721"/>
    </source>
</evidence>
<dbReference type="InterPro" id="IPR005248">
    <property type="entry name" value="NadD/NMNAT"/>
</dbReference>
<evidence type="ECO:0000256" key="3">
    <source>
        <dbReference type="ARBA" id="ARBA00009014"/>
    </source>
</evidence>
<evidence type="ECO:0000313" key="14">
    <source>
        <dbReference type="Proteomes" id="UP000252182"/>
    </source>
</evidence>
<sequence>MMDLNPPIGCFGGTFNPPHRAHFALAHAACERLHLAELLMIPAGQPWQKPHVLPAVHRLAMLRAAMADEVQTKRCGRDEPYPLSIETLEIDLPQASYTIDTLSTLRARFPDSPLVWVMGSDQLRNLTTWREWIHLLDLAHIAVVQRAGAEVTAADLPAPLNGVYAQRVCLDGRWRESLQGRFIPFEFDPIAVSSSDIRAAISGGQTADSISALSPSVAHYITQHQLYVTSP</sequence>
<evidence type="ECO:0000256" key="1">
    <source>
        <dbReference type="ARBA" id="ARBA00002324"/>
    </source>
</evidence>
<comment type="catalytic activity">
    <reaction evidence="10 11">
        <text>nicotinate beta-D-ribonucleotide + ATP + H(+) = deamido-NAD(+) + diphosphate</text>
        <dbReference type="Rhea" id="RHEA:22860"/>
        <dbReference type="ChEBI" id="CHEBI:15378"/>
        <dbReference type="ChEBI" id="CHEBI:30616"/>
        <dbReference type="ChEBI" id="CHEBI:33019"/>
        <dbReference type="ChEBI" id="CHEBI:57502"/>
        <dbReference type="ChEBI" id="CHEBI:58437"/>
        <dbReference type="EC" id="2.7.7.18"/>
    </reaction>
</comment>
<organism evidence="13 14">
    <name type="scientific">Ephemeroptericola cinctiostellae</name>
    <dbReference type="NCBI Taxonomy" id="2268024"/>
    <lineage>
        <taxon>Bacteria</taxon>
        <taxon>Pseudomonadati</taxon>
        <taxon>Pseudomonadota</taxon>
        <taxon>Betaproteobacteria</taxon>
        <taxon>Burkholderiales</taxon>
        <taxon>Burkholderiaceae</taxon>
        <taxon>Ephemeroptericola</taxon>
    </lineage>
</organism>
<comment type="function">
    <text evidence="1 11">Catalyzes the reversible adenylation of nicotinate mononucleotide (NaMN) to nicotinic acid adenine dinucleotide (NaAD).</text>
</comment>
<dbReference type="RefSeq" id="WP_114563745.1">
    <property type="nucleotide sequence ID" value="NZ_CP031124.1"/>
</dbReference>